<keyword evidence="2" id="KW-1185">Reference proteome</keyword>
<dbReference type="AlphaFoldDB" id="A0A8J3SYH3"/>
<evidence type="ECO:0000313" key="1">
    <source>
        <dbReference type="EMBL" id="GII00615.1"/>
    </source>
</evidence>
<dbReference type="RefSeq" id="WP_203875009.1">
    <property type="nucleotide sequence ID" value="NZ_BOOK01000016.1"/>
</dbReference>
<evidence type="ECO:0000313" key="2">
    <source>
        <dbReference type="Proteomes" id="UP000634476"/>
    </source>
</evidence>
<accession>A0A8J3SYH3</accession>
<proteinExistence type="predicted"/>
<dbReference type="Proteomes" id="UP000634476">
    <property type="component" value="Unassembled WGS sequence"/>
</dbReference>
<dbReference type="EMBL" id="BOOK01000016">
    <property type="protein sequence ID" value="GII00615.1"/>
    <property type="molecule type" value="Genomic_DNA"/>
</dbReference>
<gene>
    <name evidence="1" type="ORF">Pta02_26230</name>
</gene>
<protein>
    <submittedName>
        <fullName evidence="1">Uncharacterized protein</fullName>
    </submittedName>
</protein>
<comment type="caution">
    <text evidence="1">The sequence shown here is derived from an EMBL/GenBank/DDBJ whole genome shotgun (WGS) entry which is preliminary data.</text>
</comment>
<name>A0A8J3SYH3_9ACTN</name>
<sequence>MGLLYSHYSLPGGPEHKDETTLSFTSPSHGDTFDFSVTVKLSRVPGSKRKNLSLWSLSPERKEQLREAVRRSVRSTTRRHSIFDLDAAEQEVNTCLDHEMSDPDPLLPGWRADAELTLPEEVKEARRRHLREMFTIEAEAEEVERRMRALHDSRVACERFLSEAMESGWMARYALKLGAAPQNAAAVFESMIDDRHKSARDLLDLLAKIISTQTSANVYDMVLTSESALRQSFDRLGLPLPPPDPDSLFAPVEENV</sequence>
<reference evidence="1" key="1">
    <citation type="submission" date="2021-01" db="EMBL/GenBank/DDBJ databases">
        <title>Whole genome shotgun sequence of Planobispora takensis NBRC 109077.</title>
        <authorList>
            <person name="Komaki H."/>
            <person name="Tamura T."/>
        </authorList>
    </citation>
    <scope>NUCLEOTIDE SEQUENCE</scope>
    <source>
        <strain evidence="1">NBRC 109077</strain>
    </source>
</reference>
<organism evidence="1 2">
    <name type="scientific">Planobispora takensis</name>
    <dbReference type="NCBI Taxonomy" id="1367882"/>
    <lineage>
        <taxon>Bacteria</taxon>
        <taxon>Bacillati</taxon>
        <taxon>Actinomycetota</taxon>
        <taxon>Actinomycetes</taxon>
        <taxon>Streptosporangiales</taxon>
        <taxon>Streptosporangiaceae</taxon>
        <taxon>Planobispora</taxon>
    </lineage>
</organism>